<dbReference type="SMART" id="SM00347">
    <property type="entry name" value="HTH_MARR"/>
    <property type="match status" value="1"/>
</dbReference>
<keyword evidence="4" id="KW-1185">Reference proteome</keyword>
<dbReference type="InterPro" id="IPR000835">
    <property type="entry name" value="HTH_MarR-typ"/>
</dbReference>
<dbReference type="Gene3D" id="1.10.10.10">
    <property type="entry name" value="Winged helix-like DNA-binding domain superfamily/Winged helix DNA-binding domain"/>
    <property type="match status" value="1"/>
</dbReference>
<dbReference type="InterPro" id="IPR036390">
    <property type="entry name" value="WH_DNA-bd_sf"/>
</dbReference>
<dbReference type="KEGG" id="yti:FNA67_21145"/>
<reference evidence="3 4" key="1">
    <citation type="journal article" date="2015" name="Int. J. Syst. Evol. Microbiol.">
        <title>Youhaiella tibetensis gen. nov., sp. nov., isolated from subsurface sediment.</title>
        <authorList>
            <person name="Wang Y.X."/>
            <person name="Huang F.Q."/>
            <person name="Nogi Y."/>
            <person name="Pang S.J."/>
            <person name="Wang P.K."/>
            <person name="Lv J."/>
        </authorList>
    </citation>
    <scope>NUCLEOTIDE SEQUENCE [LARGE SCALE GENOMIC DNA]</scope>
    <source>
        <strain evidence="4">fig4</strain>
    </source>
</reference>
<dbReference type="GO" id="GO:0006950">
    <property type="term" value="P:response to stress"/>
    <property type="evidence" value="ECO:0007669"/>
    <property type="project" value="TreeGrafter"/>
</dbReference>
<dbReference type="Pfam" id="PF12802">
    <property type="entry name" value="MarR_2"/>
    <property type="match status" value="1"/>
</dbReference>
<evidence type="ECO:0000256" key="1">
    <source>
        <dbReference type="SAM" id="MobiDB-lite"/>
    </source>
</evidence>
<dbReference type="OrthoDB" id="582199at2"/>
<dbReference type="EMBL" id="CP041690">
    <property type="protein sequence ID" value="QEE22518.1"/>
    <property type="molecule type" value="Genomic_DNA"/>
</dbReference>
<dbReference type="PROSITE" id="PS50995">
    <property type="entry name" value="HTH_MARR_2"/>
    <property type="match status" value="1"/>
</dbReference>
<dbReference type="InterPro" id="IPR036388">
    <property type="entry name" value="WH-like_DNA-bd_sf"/>
</dbReference>
<dbReference type="InterPro" id="IPR039422">
    <property type="entry name" value="MarR/SlyA-like"/>
</dbReference>
<proteinExistence type="predicted"/>
<dbReference type="Proteomes" id="UP000321062">
    <property type="component" value="Chromosome"/>
</dbReference>
<feature type="domain" description="HTH marR-type" evidence="2">
    <location>
        <begin position="48"/>
        <end position="181"/>
    </location>
</feature>
<evidence type="ECO:0000259" key="2">
    <source>
        <dbReference type="PROSITE" id="PS50995"/>
    </source>
</evidence>
<dbReference type="PANTHER" id="PTHR33164:SF89">
    <property type="entry name" value="MARR FAMILY REGULATORY PROTEIN"/>
    <property type="match status" value="1"/>
</dbReference>
<dbReference type="PANTHER" id="PTHR33164">
    <property type="entry name" value="TRANSCRIPTIONAL REGULATOR, MARR FAMILY"/>
    <property type="match status" value="1"/>
</dbReference>
<evidence type="ECO:0000313" key="4">
    <source>
        <dbReference type="Proteomes" id="UP000321062"/>
    </source>
</evidence>
<evidence type="ECO:0000313" key="3">
    <source>
        <dbReference type="EMBL" id="QEE22518.1"/>
    </source>
</evidence>
<dbReference type="AlphaFoldDB" id="A0A5B9DVR0"/>
<name>A0A5B9DVR0_9HYPH</name>
<accession>A0A5B9DVR0</accession>
<gene>
    <name evidence="3" type="ORF">FNA67_21145</name>
</gene>
<sequence length="201" mass="22386">MWGIFGSVAHPAGRDKSGESESCRNRRVPGPQKPLANRIVWRHKTAMQQQALSAIVAWIRLERAMEKFHLELKKQLGLTGLQLAVLRILAERPQLPLAALRKTLVMHPATLGQSIDELRLKGLCTVRRDAKDKRARLVSITAEGLALLEKAPLAGPVRLRQVDHEPERLDRLTVALEDAMGLFGLEPWAPSRGAERAPSRT</sequence>
<dbReference type="SUPFAM" id="SSF46785">
    <property type="entry name" value="Winged helix' DNA-binding domain"/>
    <property type="match status" value="1"/>
</dbReference>
<feature type="compositionally biased region" description="Basic and acidic residues" evidence="1">
    <location>
        <begin position="12"/>
        <end position="24"/>
    </location>
</feature>
<organism evidence="3 4">
    <name type="scientific">Paradevosia tibetensis</name>
    <dbReference type="NCBI Taxonomy" id="1447062"/>
    <lineage>
        <taxon>Bacteria</taxon>
        <taxon>Pseudomonadati</taxon>
        <taxon>Pseudomonadota</taxon>
        <taxon>Alphaproteobacteria</taxon>
        <taxon>Hyphomicrobiales</taxon>
        <taxon>Devosiaceae</taxon>
        <taxon>Paradevosia</taxon>
    </lineage>
</organism>
<dbReference type="GO" id="GO:0003700">
    <property type="term" value="F:DNA-binding transcription factor activity"/>
    <property type="evidence" value="ECO:0007669"/>
    <property type="project" value="InterPro"/>
</dbReference>
<feature type="region of interest" description="Disordered" evidence="1">
    <location>
        <begin position="11"/>
        <end position="31"/>
    </location>
</feature>
<protein>
    <submittedName>
        <fullName evidence="3">Winged helix-turn-helix transcriptional regulator</fullName>
    </submittedName>
</protein>